<feature type="region of interest" description="Disordered" evidence="2">
    <location>
        <begin position="282"/>
        <end position="344"/>
    </location>
</feature>
<dbReference type="Gene3D" id="3.30.420.10">
    <property type="entry name" value="Ribonuclease H-like superfamily/Ribonuclease H"/>
    <property type="match status" value="1"/>
</dbReference>
<dbReference type="Pfam" id="PF03372">
    <property type="entry name" value="Exo_endo_phos"/>
    <property type="match status" value="1"/>
</dbReference>
<dbReference type="KEGG" id="rsz:130508697"/>
<gene>
    <name evidence="6" type="primary">LOC130508697</name>
</gene>
<dbReference type="InterPro" id="IPR005135">
    <property type="entry name" value="Endo/exonuclease/phosphatase"/>
</dbReference>
<dbReference type="InterPro" id="IPR044730">
    <property type="entry name" value="RNase_H-like_dom_plant"/>
</dbReference>
<sequence length="1875" mass="211920">MATASDTRVLGAANQDAMMNESGGQGRPPGDPPDSWVGKLVGSNGGGMRRPEDVLDEKFVAERVTLEFPDGVDGEPVITIGSDVLEAMNDLWKQCMIVKVLGRNVPLMALHRRLKELWKPKGAMVVMDLPRQYFMIRFGEEEDYINALTGGPWRAFGSYLMVQAWNPEFDPVKDDITTTPVWVRISDLPVNFYHKAILFGIARGVGKPIKVDATTSNLERARFARVCVEVNLKKPLKGSIMVNGARFYVSYEGLSNVCSGCGLYGHMIHTCPSSVRAREEMSAPRAQRTGTEMPPGHAEDGYTQVKRSGRKASGSTDVAAAARGQKGNANLGRRDSRLEKNMENITVSNSFDRLREDLEFEDPREDTRKDTSRGEGNKENQDVNVKRVPQTGPMVFEAGPLRPIAGSKNNDKGRKNGPMKTINRFKAQAKVKPVRGLIFGPQHQDSELSLTGKRMRVEPGNVGRSGGRFVNENQGSGKEGQHEQAEGMETSLVPMAVVEHTEGTEKSGNSEMEMEFRRSIRYILKKFKTDILAIFETHAGGEKARSICQNLGFENSFRVDAEGQSGGLWLLWRSGIGEVKVVLSSNQFIYATVLNGEETLNLIVVYAAPSVSRRSSLWGQLKDVIGGIEGPLVIGGDFNTIVRLDERTGGNGQLSDDSLVFGEWINDLSLIDMGFTGNQFTWKRGKEGSSFVAKRLDRVLCCAQTRLKWQGALVSHLPFLASDHAPLLLRLEPPVRMDASRRPFRFEAAWLQHPSFKDLLENSWNRNINTKAALQNLQLVLRKWNKEVFGEIQVRKEKVMKEIKEVQEEIDRNQTDELLNREESLLKEFDVILEQEEMVWFQKSREKWVTLGDRNTKFFHMSTVIRRRRNRIESLQNNENKWVSDTVELESMAVQYFTRLYSLEDVDLVVEKLPQEGFPSLSRDDKVELSRPFSGMDIEQAVRSMGSFKAPGPDGYQPIFYQKSWEVVGESVIRFALDFFESGQLPQETNDALLVLIPKVASPERITQFRPISLCNVLFKTITKAMVRKLKQVMVKLIGPAQSSFIPGRLSNDNIVIVQEAIHSMRQKQGKKGWMILKLDLEKAYDRIRWDYLEDTLQAVGLSDRWVRWIMECVTGPSMCLLWNGEKTEPFRPARGLRQGDPLSPYLFVLCMERLCHLIEDAVGAKIWKPVQLSCGGPKLSHICFADDLILFAEASVAQIRVIRGVLERFCNASGQKVSLEKSKIFFSKNVAVELSNRITYESGIQSTYDLGKYLGMPILHKRINKETFSEVIGRVSSRLAGWKGKMLSRAGRITLTKAVLSSTPVHTMSSIQLPVATLNALDKLSRDFIWGSTSEQRKQHLVAWDRVCKPKQEGGLGIRHAKEMNMALLAKLGWRLLNDTTSLWARVLRSKYNIGDVQNLAWLASTGSWSSTMRSVGIGILEVIVKGYAWVVGDGATIRFWTDKWLGNEALIDSVRGFLPDELVNMRAKELWQADGGWKLEVIGQYMDEDKRLELRSVVLDTVTGAKDRLAWGETRDGSFSVASAYALVTRENVLTQDMEQFYNCIWRLKVPERIRVFLWLVSQQVIMTNEERFRRHIGVSNVCQVCRGGVESIIHVLRDCPAMQGIWNRIIPPVKRQKFFQQSLLEWTYDNLSSSEVRTETGPWVVLFAVAVWWAWKWRCGNVFGEKRLWRDRVKFVKEQAKDISTWSKKKELVKAVRVERWIKWEKPPLQWFKVNTDGASRGNPGLATAGGVLRDENGSWICGFSLNIGLCSAPLAELWGVYYGLLIAWQKRVRCVEIEVDSAVVVGFFQTGIAETHPLSFLVRLCYGFISRDWIVRFKHVFREANGFADGLATYAFSLALGFHFFDVVPVEVNLLLIEDVSGPPKSRHVVE</sequence>
<dbReference type="Pfam" id="PF00078">
    <property type="entry name" value="RVT_1"/>
    <property type="match status" value="1"/>
</dbReference>
<dbReference type="Proteomes" id="UP000504610">
    <property type="component" value="Chromosome 2"/>
</dbReference>
<feature type="coiled-coil region" evidence="1">
    <location>
        <begin position="789"/>
        <end position="816"/>
    </location>
</feature>
<accession>A0A9W3D985</accession>
<dbReference type="SUPFAM" id="SSF53098">
    <property type="entry name" value="Ribonuclease H-like"/>
    <property type="match status" value="1"/>
</dbReference>
<evidence type="ECO:0000256" key="2">
    <source>
        <dbReference type="SAM" id="MobiDB-lite"/>
    </source>
</evidence>
<dbReference type="Pfam" id="PF14111">
    <property type="entry name" value="DUF4283"/>
    <property type="match status" value="1"/>
</dbReference>
<dbReference type="InterPro" id="IPR043502">
    <property type="entry name" value="DNA/RNA_pol_sf"/>
</dbReference>
<feature type="region of interest" description="Disordered" evidence="2">
    <location>
        <begin position="393"/>
        <end position="419"/>
    </location>
</feature>
<reference evidence="5" key="1">
    <citation type="journal article" date="2019" name="Database">
        <title>The radish genome database (RadishGD): an integrated information resource for radish genomics.</title>
        <authorList>
            <person name="Yu H.J."/>
            <person name="Baek S."/>
            <person name="Lee Y.J."/>
            <person name="Cho A."/>
            <person name="Mun J.H."/>
        </authorList>
    </citation>
    <scope>NUCLEOTIDE SEQUENCE [LARGE SCALE GENOMIC DNA]</scope>
    <source>
        <strain evidence="5">cv. WK10039</strain>
    </source>
</reference>
<evidence type="ECO:0000256" key="1">
    <source>
        <dbReference type="SAM" id="Coils"/>
    </source>
</evidence>
<dbReference type="SUPFAM" id="SSF56219">
    <property type="entry name" value="DNase I-like"/>
    <property type="match status" value="1"/>
</dbReference>
<dbReference type="PANTHER" id="PTHR33116">
    <property type="entry name" value="REVERSE TRANSCRIPTASE ZINC-BINDING DOMAIN-CONTAINING PROTEIN-RELATED-RELATED"/>
    <property type="match status" value="1"/>
</dbReference>
<feature type="domain" description="RNase H type-1" evidence="4">
    <location>
        <begin position="1711"/>
        <end position="1841"/>
    </location>
</feature>
<feature type="compositionally biased region" description="Basic and acidic residues" evidence="2">
    <location>
        <begin position="332"/>
        <end position="342"/>
    </location>
</feature>
<dbReference type="Gene3D" id="3.60.10.10">
    <property type="entry name" value="Endonuclease/exonuclease/phosphatase"/>
    <property type="match status" value="1"/>
</dbReference>
<dbReference type="Pfam" id="PF13456">
    <property type="entry name" value="RVT_3"/>
    <property type="match status" value="1"/>
</dbReference>
<dbReference type="InterPro" id="IPR036691">
    <property type="entry name" value="Endo/exonu/phosph_ase_sf"/>
</dbReference>
<dbReference type="GO" id="GO:0003676">
    <property type="term" value="F:nucleic acid binding"/>
    <property type="evidence" value="ECO:0007669"/>
    <property type="project" value="InterPro"/>
</dbReference>
<dbReference type="Pfam" id="PF13966">
    <property type="entry name" value="zf-RVT"/>
    <property type="match status" value="1"/>
</dbReference>
<feature type="region of interest" description="Disordered" evidence="2">
    <location>
        <begin position="356"/>
        <end position="381"/>
    </location>
</feature>
<evidence type="ECO:0000259" key="3">
    <source>
        <dbReference type="PROSITE" id="PS50878"/>
    </source>
</evidence>
<keyword evidence="1" id="KW-0175">Coiled coil</keyword>
<name>A0A9W3D985_RAPSA</name>
<dbReference type="PROSITE" id="PS50878">
    <property type="entry name" value="RT_POL"/>
    <property type="match status" value="1"/>
</dbReference>
<dbReference type="SUPFAM" id="SSF56672">
    <property type="entry name" value="DNA/RNA polymerases"/>
    <property type="match status" value="1"/>
</dbReference>
<dbReference type="PROSITE" id="PS50879">
    <property type="entry name" value="RNASE_H_1"/>
    <property type="match status" value="1"/>
</dbReference>
<dbReference type="InterPro" id="IPR000477">
    <property type="entry name" value="RT_dom"/>
</dbReference>
<evidence type="ECO:0000313" key="5">
    <source>
        <dbReference type="Proteomes" id="UP000504610"/>
    </source>
</evidence>
<feature type="region of interest" description="Disordered" evidence="2">
    <location>
        <begin position="457"/>
        <end position="482"/>
    </location>
</feature>
<reference evidence="6" key="2">
    <citation type="submission" date="2025-08" db="UniProtKB">
        <authorList>
            <consortium name="RefSeq"/>
        </authorList>
    </citation>
    <scope>IDENTIFICATION</scope>
    <source>
        <tissue evidence="6">Leaf</tissue>
    </source>
</reference>
<dbReference type="CDD" id="cd01650">
    <property type="entry name" value="RT_nLTR_like"/>
    <property type="match status" value="1"/>
</dbReference>
<dbReference type="InterPro" id="IPR002156">
    <property type="entry name" value="RNaseH_domain"/>
</dbReference>
<dbReference type="GO" id="GO:0004523">
    <property type="term" value="F:RNA-DNA hybrid ribonuclease activity"/>
    <property type="evidence" value="ECO:0007669"/>
    <property type="project" value="InterPro"/>
</dbReference>
<protein>
    <submittedName>
        <fullName evidence="6">Uncharacterized protein LOC130508697</fullName>
    </submittedName>
</protein>
<dbReference type="CDD" id="cd06222">
    <property type="entry name" value="RNase_H_like"/>
    <property type="match status" value="1"/>
</dbReference>
<proteinExistence type="predicted"/>
<feature type="region of interest" description="Disordered" evidence="2">
    <location>
        <begin position="1"/>
        <end position="51"/>
    </location>
</feature>
<dbReference type="InterPro" id="IPR036397">
    <property type="entry name" value="RNaseH_sf"/>
</dbReference>
<dbReference type="InterPro" id="IPR025558">
    <property type="entry name" value="DUF4283"/>
</dbReference>
<dbReference type="InterPro" id="IPR026960">
    <property type="entry name" value="RVT-Znf"/>
</dbReference>
<evidence type="ECO:0000259" key="4">
    <source>
        <dbReference type="PROSITE" id="PS50879"/>
    </source>
</evidence>
<keyword evidence="5" id="KW-1185">Reference proteome</keyword>
<dbReference type="InterPro" id="IPR012337">
    <property type="entry name" value="RNaseH-like_sf"/>
</dbReference>
<feature type="compositionally biased region" description="Basic and acidic residues" evidence="2">
    <location>
        <begin position="365"/>
        <end position="381"/>
    </location>
</feature>
<feature type="domain" description="Reverse transcriptase" evidence="3">
    <location>
        <begin position="978"/>
        <end position="1259"/>
    </location>
</feature>
<dbReference type="OrthoDB" id="1100040at2759"/>
<dbReference type="GeneID" id="130508697"/>
<dbReference type="RefSeq" id="XP_056860319.1">
    <property type="nucleotide sequence ID" value="XM_057004339.1"/>
</dbReference>
<dbReference type="PANTHER" id="PTHR33116:SF70">
    <property type="entry name" value="NON-LTR RETROELEMENT REVERSE TRANSCRIPTASE-LIKE PROTEIN"/>
    <property type="match status" value="1"/>
</dbReference>
<evidence type="ECO:0000313" key="6">
    <source>
        <dbReference type="RefSeq" id="XP_056860319.1"/>
    </source>
</evidence>
<organism evidence="5 6">
    <name type="scientific">Raphanus sativus</name>
    <name type="common">Radish</name>
    <name type="synonym">Raphanus raphanistrum var. sativus</name>
    <dbReference type="NCBI Taxonomy" id="3726"/>
    <lineage>
        <taxon>Eukaryota</taxon>
        <taxon>Viridiplantae</taxon>
        <taxon>Streptophyta</taxon>
        <taxon>Embryophyta</taxon>
        <taxon>Tracheophyta</taxon>
        <taxon>Spermatophyta</taxon>
        <taxon>Magnoliopsida</taxon>
        <taxon>eudicotyledons</taxon>
        <taxon>Gunneridae</taxon>
        <taxon>Pentapetalae</taxon>
        <taxon>rosids</taxon>
        <taxon>malvids</taxon>
        <taxon>Brassicales</taxon>
        <taxon>Brassicaceae</taxon>
        <taxon>Brassiceae</taxon>
        <taxon>Raphanus</taxon>
    </lineage>
</organism>